<dbReference type="Proteomes" id="UP001158066">
    <property type="component" value="Unassembled WGS sequence"/>
</dbReference>
<evidence type="ECO:0000256" key="1">
    <source>
        <dbReference type="ARBA" id="ARBA00022829"/>
    </source>
</evidence>
<dbReference type="InterPro" id="IPR003768">
    <property type="entry name" value="ScpA"/>
</dbReference>
<name>A0AA45WUW9_9CLOT</name>
<dbReference type="GO" id="GO:0005737">
    <property type="term" value="C:cytoplasm"/>
    <property type="evidence" value="ECO:0007669"/>
    <property type="project" value="UniProtKB-SubCell"/>
</dbReference>
<evidence type="ECO:0000256" key="2">
    <source>
        <dbReference type="ARBA" id="ARBA00044777"/>
    </source>
</evidence>
<gene>
    <name evidence="3" type="primary">scpA</name>
    <name evidence="4" type="ORF">SAMN06296020_103232</name>
</gene>
<keyword evidence="3" id="KW-0963">Cytoplasm</keyword>
<keyword evidence="3" id="KW-0131">Cell cycle</keyword>
<protein>
    <recommendedName>
        <fullName evidence="2 3">Segregation and condensation protein A</fullName>
    </recommendedName>
</protein>
<dbReference type="RefSeq" id="WP_283408501.1">
    <property type="nucleotide sequence ID" value="NZ_FXUF01000003.1"/>
</dbReference>
<proteinExistence type="inferred from homology"/>
<organism evidence="4 5">
    <name type="scientific">Anoxynatronum buryatiense</name>
    <dbReference type="NCBI Taxonomy" id="489973"/>
    <lineage>
        <taxon>Bacteria</taxon>
        <taxon>Bacillati</taxon>
        <taxon>Bacillota</taxon>
        <taxon>Clostridia</taxon>
        <taxon>Eubacteriales</taxon>
        <taxon>Clostridiaceae</taxon>
        <taxon>Anoxynatronum</taxon>
    </lineage>
</organism>
<evidence type="ECO:0000256" key="3">
    <source>
        <dbReference type="HAMAP-Rule" id="MF_01805"/>
    </source>
</evidence>
<dbReference type="EMBL" id="FXUF01000003">
    <property type="protein sequence ID" value="SMP48295.1"/>
    <property type="molecule type" value="Genomic_DNA"/>
</dbReference>
<sequence length="262" mass="30150">MSADLNLKLKVFEGPLDLLCHLIQVNEIDIYDIPITEITHQYMAYLNELQSFQMEVASEFLVMAATLMEIKSRTLLPANRSAAAAGEEEESHDPREELVRQLLEYQQFQQAAAFLKTFENGQPHYFKPPEDLYAFVQSLSSPEPAEPEILDIAGPEVLASTFCDLMRIYLNSRGEEKQQPITMAREQFTIAQQNEYVLDQLKKERVLHFTTFFLSLNHREKIIVTFLSLLELMRTNQVMVTTNPKGHDLIIVSRYSSHRGSH</sequence>
<dbReference type="GO" id="GO:0051301">
    <property type="term" value="P:cell division"/>
    <property type="evidence" value="ECO:0007669"/>
    <property type="project" value="UniProtKB-KW"/>
</dbReference>
<dbReference type="Pfam" id="PF02616">
    <property type="entry name" value="SMC_ScpA"/>
    <property type="match status" value="1"/>
</dbReference>
<reference evidence="4" key="1">
    <citation type="submission" date="2017-05" db="EMBL/GenBank/DDBJ databases">
        <authorList>
            <person name="Varghese N."/>
            <person name="Submissions S."/>
        </authorList>
    </citation>
    <scope>NUCLEOTIDE SEQUENCE</scope>
    <source>
        <strain evidence="4">Su22</strain>
    </source>
</reference>
<dbReference type="PANTHER" id="PTHR33969:SF2">
    <property type="entry name" value="SEGREGATION AND CONDENSATION PROTEIN A"/>
    <property type="match status" value="1"/>
</dbReference>
<accession>A0AA45WUW9</accession>
<comment type="subunit">
    <text evidence="3">Component of a cohesin-like complex composed of ScpA, ScpB and the Smc homodimer, in which ScpA and ScpB bind to the head domain of Smc. The presence of the three proteins is required for the association of the complex with DNA.</text>
</comment>
<dbReference type="Gene3D" id="6.10.250.2410">
    <property type="match status" value="1"/>
</dbReference>
<dbReference type="PANTHER" id="PTHR33969">
    <property type="entry name" value="SEGREGATION AND CONDENSATION PROTEIN A"/>
    <property type="match status" value="1"/>
</dbReference>
<dbReference type="GO" id="GO:0007059">
    <property type="term" value="P:chromosome segregation"/>
    <property type="evidence" value="ECO:0007669"/>
    <property type="project" value="UniProtKB-UniRule"/>
</dbReference>
<evidence type="ECO:0000313" key="5">
    <source>
        <dbReference type="Proteomes" id="UP001158066"/>
    </source>
</evidence>
<dbReference type="HAMAP" id="MF_01805">
    <property type="entry name" value="ScpA"/>
    <property type="match status" value="1"/>
</dbReference>
<keyword evidence="3" id="KW-0132">Cell division</keyword>
<comment type="similarity">
    <text evidence="3">Belongs to the ScpA family.</text>
</comment>
<comment type="subcellular location">
    <subcellularLocation>
        <location evidence="3">Cytoplasm</location>
    </subcellularLocation>
    <text evidence="3">Associated with two foci at the outer edges of the nucleoid region in young cells, and at four foci within both cell halves in older cells.</text>
</comment>
<comment type="caution">
    <text evidence="4">The sequence shown here is derived from an EMBL/GenBank/DDBJ whole genome shotgun (WGS) entry which is preliminary data.</text>
</comment>
<evidence type="ECO:0000313" key="4">
    <source>
        <dbReference type="EMBL" id="SMP48295.1"/>
    </source>
</evidence>
<keyword evidence="5" id="KW-1185">Reference proteome</keyword>
<dbReference type="AlphaFoldDB" id="A0AA45WUW9"/>
<keyword evidence="1 3" id="KW-0159">Chromosome partition</keyword>
<comment type="function">
    <text evidence="3">Participates in chromosomal partition during cell division. May act via the formation of a condensin-like complex containing Smc and ScpB that pull DNA away from mid-cell into both cell halves.</text>
</comment>
<dbReference type="GO" id="GO:0006260">
    <property type="term" value="P:DNA replication"/>
    <property type="evidence" value="ECO:0007669"/>
    <property type="project" value="UniProtKB-UniRule"/>
</dbReference>